<keyword evidence="8" id="KW-1185">Reference proteome</keyword>
<dbReference type="GO" id="GO:0003677">
    <property type="term" value="F:DNA binding"/>
    <property type="evidence" value="ECO:0007669"/>
    <property type="project" value="UniProtKB-UniRule"/>
</dbReference>
<dbReference type="Proteomes" id="UP000013015">
    <property type="component" value="Unassembled WGS sequence"/>
</dbReference>
<proteinExistence type="inferred from homology"/>
<evidence type="ECO:0000259" key="6">
    <source>
        <dbReference type="PROSITE" id="PS51900"/>
    </source>
</evidence>
<keyword evidence="3" id="KW-0233">DNA recombination</keyword>
<dbReference type="GO" id="GO:0006310">
    <property type="term" value="P:DNA recombination"/>
    <property type="evidence" value="ECO:0007669"/>
    <property type="project" value="UniProtKB-KW"/>
</dbReference>
<dbReference type="PANTHER" id="PTHR30349:SF64">
    <property type="entry name" value="PROPHAGE INTEGRASE INTD-RELATED"/>
    <property type="match status" value="1"/>
</dbReference>
<dbReference type="PROSITE" id="PS51898">
    <property type="entry name" value="TYR_RECOMBINASE"/>
    <property type="match status" value="1"/>
</dbReference>
<dbReference type="InterPro" id="IPR002104">
    <property type="entry name" value="Integrase_catalytic"/>
</dbReference>
<dbReference type="InterPro" id="IPR050090">
    <property type="entry name" value="Tyrosine_recombinase_XerCD"/>
</dbReference>
<evidence type="ECO:0000256" key="4">
    <source>
        <dbReference type="PROSITE-ProRule" id="PRU01248"/>
    </source>
</evidence>
<dbReference type="STRING" id="888050.HMPREF9004_0578"/>
<dbReference type="Pfam" id="PF00589">
    <property type="entry name" value="Phage_integrase"/>
    <property type="match status" value="1"/>
</dbReference>
<dbReference type="GO" id="GO:0015074">
    <property type="term" value="P:DNA integration"/>
    <property type="evidence" value="ECO:0007669"/>
    <property type="project" value="InterPro"/>
</dbReference>
<evidence type="ECO:0000313" key="7">
    <source>
        <dbReference type="EMBL" id="ENO18707.1"/>
    </source>
</evidence>
<evidence type="ECO:0000313" key="8">
    <source>
        <dbReference type="Proteomes" id="UP000013015"/>
    </source>
</evidence>
<reference evidence="7 8" key="1">
    <citation type="submission" date="2013-03" db="EMBL/GenBank/DDBJ databases">
        <title>Reference genome for the Human Microbiome Project.</title>
        <authorList>
            <person name="Aqrawi P."/>
            <person name="Ayvaz T."/>
            <person name="Bess C."/>
            <person name="Blankenburg K."/>
            <person name="Coyle M."/>
            <person name="Deng J."/>
            <person name="Forbes L."/>
            <person name="Fowler G."/>
            <person name="Francisco L."/>
            <person name="Fu Q."/>
            <person name="Gibbs R."/>
            <person name="Gross S."/>
            <person name="Gubbala S."/>
            <person name="Hale W."/>
            <person name="Hemphill L."/>
            <person name="Highlander S."/>
            <person name="Hirani K."/>
            <person name="Jackson L."/>
            <person name="Jakkamsetti A."/>
            <person name="Javaid M."/>
            <person name="Jayaseelan J.C."/>
            <person name="Jiang H."/>
            <person name="Joshi V."/>
            <person name="Korchina V."/>
            <person name="Kovar C."/>
            <person name="Lara F."/>
            <person name="Lee S."/>
            <person name="Liu Y."/>
            <person name="Mata R."/>
            <person name="Mathew T."/>
            <person name="Munidasa M."/>
            <person name="Muzny D."/>
            <person name="Nazareth L."/>
            <person name="Ngo R."/>
            <person name="Nguyen L."/>
            <person name="Nguyen N."/>
            <person name="Okwuonu G."/>
            <person name="Ongeri F."/>
            <person name="Palculict T."/>
            <person name="Patil S."/>
            <person name="Petrosino J."/>
            <person name="Pham C."/>
            <person name="Pham P."/>
            <person name="Pu L.-L."/>
            <person name="Qin X."/>
            <person name="Qu J."/>
            <person name="Reid J."/>
            <person name="Ross M."/>
            <person name="Ruth R."/>
            <person name="Saada N."/>
            <person name="San Lucas F."/>
            <person name="Santibanez J."/>
            <person name="Shang Y."/>
            <person name="Simmons D."/>
            <person name="Song X.-Z."/>
            <person name="Tang L.-Y."/>
            <person name="Thornton R."/>
            <person name="Warren J."/>
            <person name="Weissenberger G."/>
            <person name="Wilczek-Boney K."/>
            <person name="Worley K."/>
            <person name="Youmans B."/>
            <person name="Zhang J."/>
            <person name="Zhang L."/>
            <person name="Zhao Z."/>
            <person name="Zhou C."/>
            <person name="Zhu D."/>
            <person name="Zhu Y."/>
        </authorList>
    </citation>
    <scope>NUCLEOTIDE SEQUENCE [LARGE SCALE GENOMIC DNA]</scope>
    <source>
        <strain evidence="7 8">F0333</strain>
    </source>
</reference>
<dbReference type="Gene3D" id="1.10.150.130">
    <property type="match status" value="1"/>
</dbReference>
<evidence type="ECO:0000256" key="1">
    <source>
        <dbReference type="ARBA" id="ARBA00008857"/>
    </source>
</evidence>
<name>N6X5S2_9ACTO</name>
<evidence type="ECO:0000256" key="2">
    <source>
        <dbReference type="ARBA" id="ARBA00023125"/>
    </source>
</evidence>
<dbReference type="SUPFAM" id="SSF56349">
    <property type="entry name" value="DNA breaking-rejoining enzymes"/>
    <property type="match status" value="1"/>
</dbReference>
<comment type="caution">
    <text evidence="7">The sequence shown here is derived from an EMBL/GenBank/DDBJ whole genome shotgun (WGS) entry which is preliminary data.</text>
</comment>
<dbReference type="InterPro" id="IPR053876">
    <property type="entry name" value="Phage_int_M"/>
</dbReference>
<dbReference type="PROSITE" id="PS51900">
    <property type="entry name" value="CB"/>
    <property type="match status" value="1"/>
</dbReference>
<gene>
    <name evidence="7" type="ORF">HMPREF9004_0578</name>
</gene>
<dbReference type="HOGENOM" id="CLU_027562_17_5_11"/>
<dbReference type="InterPro" id="IPR013762">
    <property type="entry name" value="Integrase-like_cat_sf"/>
</dbReference>
<dbReference type="Pfam" id="PF22022">
    <property type="entry name" value="Phage_int_M"/>
    <property type="match status" value="1"/>
</dbReference>
<dbReference type="InterPro" id="IPR011010">
    <property type="entry name" value="DNA_brk_join_enz"/>
</dbReference>
<protein>
    <submittedName>
        <fullName evidence="7">Phage integrase family protein</fullName>
    </submittedName>
</protein>
<dbReference type="OrthoDB" id="1822491at2"/>
<dbReference type="PANTHER" id="PTHR30349">
    <property type="entry name" value="PHAGE INTEGRASE-RELATED"/>
    <property type="match status" value="1"/>
</dbReference>
<dbReference type="RefSeq" id="WP_005962307.1">
    <property type="nucleotide sequence ID" value="NZ_KB822674.1"/>
</dbReference>
<feature type="non-terminal residue" evidence="7">
    <location>
        <position position="364"/>
    </location>
</feature>
<evidence type="ECO:0000256" key="3">
    <source>
        <dbReference type="ARBA" id="ARBA00023172"/>
    </source>
</evidence>
<dbReference type="EMBL" id="AQHZ01000009">
    <property type="protein sequence ID" value="ENO18707.1"/>
    <property type="molecule type" value="Genomic_DNA"/>
</dbReference>
<feature type="domain" description="Core-binding (CB)" evidence="6">
    <location>
        <begin position="61"/>
        <end position="142"/>
    </location>
</feature>
<accession>N6X5S2</accession>
<comment type="similarity">
    <text evidence="1">Belongs to the 'phage' integrase family.</text>
</comment>
<dbReference type="AlphaFoldDB" id="N6X5S2"/>
<feature type="domain" description="Tyr recombinase" evidence="5">
    <location>
        <begin position="164"/>
        <end position="354"/>
    </location>
</feature>
<organism evidence="7 8">
    <name type="scientific">Schaalia cardiffensis F0333</name>
    <dbReference type="NCBI Taxonomy" id="888050"/>
    <lineage>
        <taxon>Bacteria</taxon>
        <taxon>Bacillati</taxon>
        <taxon>Actinomycetota</taxon>
        <taxon>Actinomycetes</taxon>
        <taxon>Actinomycetales</taxon>
        <taxon>Actinomycetaceae</taxon>
        <taxon>Schaalia</taxon>
    </lineage>
</organism>
<keyword evidence="2 4" id="KW-0238">DNA-binding</keyword>
<dbReference type="CDD" id="cd01189">
    <property type="entry name" value="INT_ICEBs1_C_like"/>
    <property type="match status" value="1"/>
</dbReference>
<evidence type="ECO:0000259" key="5">
    <source>
        <dbReference type="PROSITE" id="PS51898"/>
    </source>
</evidence>
<dbReference type="InterPro" id="IPR010998">
    <property type="entry name" value="Integrase_recombinase_N"/>
</dbReference>
<dbReference type="Gene3D" id="1.10.443.10">
    <property type="entry name" value="Intergrase catalytic core"/>
    <property type="match status" value="1"/>
</dbReference>
<dbReference type="eggNOG" id="COG4974">
    <property type="taxonomic scope" value="Bacteria"/>
</dbReference>
<sequence length="364" mass="40461">MALTRRVRPSGAVRWEVRVYSHGRIAAQKTFERRAEAKAWEAEQTARIRKGTWIDPRRGEATVASVAEAWQRSRDHLAPRSQETTRFLLDRDILPVLGKRPVASLTAADVTDVLERMTTRGLSVNTLRRTLSVLRLLLDYAVMDERIDVNVARKVTPPKGATVVEPHWLTVGQLGALASSVPAHCRVVVLALGLMGLRFSEMAGLQVRDAILTKHGWALRVHRPITESRVTSRLIEGPPKNRHSRTVPVPSALVEYVEGRCRAAPPDAPLFPTRRGSIWRGNNFRRACHWKETTEAIGVPGLRLHDLRHTAASLLIASGADIKATQRILGHRSAQMTVDLYGHLIDAHLWTAVDCLPSIDSGRG</sequence>
<dbReference type="InterPro" id="IPR044068">
    <property type="entry name" value="CB"/>
</dbReference>